<dbReference type="GO" id="GO:0016853">
    <property type="term" value="F:isomerase activity"/>
    <property type="evidence" value="ECO:0007669"/>
    <property type="project" value="UniProtKB-KW"/>
</dbReference>
<feature type="region of interest" description="Disordered" evidence="1">
    <location>
        <begin position="62"/>
        <end position="100"/>
    </location>
</feature>
<reference evidence="3" key="3">
    <citation type="journal article" date="2016" name="Gigascience">
        <title>De novo construction of an expanded transcriptome assembly for the western tarnished plant bug, Lygus hesperus.</title>
        <authorList>
            <person name="Tassone E.E."/>
            <person name="Geib S.M."/>
            <person name="Hall B."/>
            <person name="Fabrick J.A."/>
            <person name="Brent C.S."/>
            <person name="Hull J.J."/>
        </authorList>
    </citation>
    <scope>NUCLEOTIDE SEQUENCE</scope>
</reference>
<feature type="non-terminal residue" evidence="2">
    <location>
        <position position="1"/>
    </location>
</feature>
<sequence length="126" mass="13466">NNNNNNTVDENEKSTAHTRSHTTYRRSLANLSSAKARPCIEYIGKDNDVAVMKGTTTTVVFRSSSPSTHHSHANSTQLSHNTALSARRRGRSLTGTSARGNATLATVSASSRAALVMRIITDPEGA</sequence>
<evidence type="ECO:0000256" key="1">
    <source>
        <dbReference type="SAM" id="MobiDB-lite"/>
    </source>
</evidence>
<name>A0A0A9Y2F1_LYGHE</name>
<keyword evidence="2" id="KW-0413">Isomerase</keyword>
<reference evidence="2" key="2">
    <citation type="submission" date="2014-07" db="EMBL/GenBank/DDBJ databases">
        <authorList>
            <person name="Hull J."/>
        </authorList>
    </citation>
    <scope>NUCLEOTIDE SEQUENCE</scope>
</reference>
<organism evidence="2">
    <name type="scientific">Lygus hesperus</name>
    <name type="common">Western plant bug</name>
    <dbReference type="NCBI Taxonomy" id="30085"/>
    <lineage>
        <taxon>Eukaryota</taxon>
        <taxon>Metazoa</taxon>
        <taxon>Ecdysozoa</taxon>
        <taxon>Arthropoda</taxon>
        <taxon>Hexapoda</taxon>
        <taxon>Insecta</taxon>
        <taxon>Pterygota</taxon>
        <taxon>Neoptera</taxon>
        <taxon>Paraneoptera</taxon>
        <taxon>Hemiptera</taxon>
        <taxon>Heteroptera</taxon>
        <taxon>Panheteroptera</taxon>
        <taxon>Cimicomorpha</taxon>
        <taxon>Miridae</taxon>
        <taxon>Mirini</taxon>
        <taxon>Lygus</taxon>
    </lineage>
</organism>
<evidence type="ECO:0000313" key="3">
    <source>
        <dbReference type="EMBL" id="JAQ14254.1"/>
    </source>
</evidence>
<protein>
    <submittedName>
        <fullName evidence="2">Ketol-acid reductoisomerase</fullName>
    </submittedName>
</protein>
<feature type="compositionally biased region" description="Polar residues" evidence="1">
    <location>
        <begin position="62"/>
        <end position="84"/>
    </location>
</feature>
<accession>A0A0A9Y2F1</accession>
<dbReference type="EMBL" id="GBHO01018311">
    <property type="protein sequence ID" value="JAG25293.1"/>
    <property type="molecule type" value="Transcribed_RNA"/>
</dbReference>
<reference evidence="2" key="1">
    <citation type="journal article" date="2014" name="PLoS ONE">
        <title>Transcriptome-Based Identification of ABC Transporters in the Western Tarnished Plant Bug Lygus hesperus.</title>
        <authorList>
            <person name="Hull J.J."/>
            <person name="Chaney K."/>
            <person name="Geib S.M."/>
            <person name="Fabrick J.A."/>
            <person name="Brent C.S."/>
            <person name="Walsh D."/>
            <person name="Lavine L.C."/>
        </authorList>
    </citation>
    <scope>NUCLEOTIDE SEQUENCE</scope>
</reference>
<gene>
    <name evidence="2" type="primary">ilvC_9</name>
    <name evidence="2" type="ORF">CM83_10707</name>
    <name evidence="3" type="ORF">g.4326</name>
</gene>
<proteinExistence type="predicted"/>
<feature type="region of interest" description="Disordered" evidence="1">
    <location>
        <begin position="1"/>
        <end position="23"/>
    </location>
</feature>
<dbReference type="AlphaFoldDB" id="A0A0A9Y2F1"/>
<evidence type="ECO:0000313" key="2">
    <source>
        <dbReference type="EMBL" id="JAG25293.1"/>
    </source>
</evidence>
<dbReference type="EMBL" id="GDHC01004375">
    <property type="protein sequence ID" value="JAQ14254.1"/>
    <property type="molecule type" value="Transcribed_RNA"/>
</dbReference>